<dbReference type="InterPro" id="IPR050153">
    <property type="entry name" value="Metal_Ion_Import_ABC"/>
</dbReference>
<accession>A0ABY8G0R9</accession>
<evidence type="ECO:0000259" key="4">
    <source>
        <dbReference type="PROSITE" id="PS50893"/>
    </source>
</evidence>
<dbReference type="PROSITE" id="PS50893">
    <property type="entry name" value="ABC_TRANSPORTER_2"/>
    <property type="match status" value="1"/>
</dbReference>
<protein>
    <submittedName>
        <fullName evidence="5">Metal ABC transporter ATP-binding protein</fullName>
    </submittedName>
</protein>
<keyword evidence="1" id="KW-0813">Transport</keyword>
<name>A0ABY8G0R9_9ACTO</name>
<evidence type="ECO:0000256" key="3">
    <source>
        <dbReference type="ARBA" id="ARBA00022840"/>
    </source>
</evidence>
<evidence type="ECO:0000256" key="1">
    <source>
        <dbReference type="ARBA" id="ARBA00022448"/>
    </source>
</evidence>
<dbReference type="InterPro" id="IPR027417">
    <property type="entry name" value="P-loop_NTPase"/>
</dbReference>
<dbReference type="PROSITE" id="PS00211">
    <property type="entry name" value="ABC_TRANSPORTER_1"/>
    <property type="match status" value="1"/>
</dbReference>
<evidence type="ECO:0000313" key="5">
    <source>
        <dbReference type="EMBL" id="WFM82786.1"/>
    </source>
</evidence>
<dbReference type="PANTHER" id="PTHR42734">
    <property type="entry name" value="METAL TRANSPORT SYSTEM ATP-BINDING PROTEIN TM_0124-RELATED"/>
    <property type="match status" value="1"/>
</dbReference>
<dbReference type="GO" id="GO:0005524">
    <property type="term" value="F:ATP binding"/>
    <property type="evidence" value="ECO:0007669"/>
    <property type="project" value="UniProtKB-KW"/>
</dbReference>
<dbReference type="Pfam" id="PF00005">
    <property type="entry name" value="ABC_tran"/>
    <property type="match status" value="1"/>
</dbReference>
<evidence type="ECO:0000313" key="6">
    <source>
        <dbReference type="Proteomes" id="UP001215216"/>
    </source>
</evidence>
<dbReference type="Gene3D" id="3.40.50.300">
    <property type="entry name" value="P-loop containing nucleotide triphosphate hydrolases"/>
    <property type="match status" value="1"/>
</dbReference>
<dbReference type="EMBL" id="CP121208">
    <property type="protein sequence ID" value="WFM82786.1"/>
    <property type="molecule type" value="Genomic_DNA"/>
</dbReference>
<dbReference type="InterPro" id="IPR003439">
    <property type="entry name" value="ABC_transporter-like_ATP-bd"/>
</dbReference>
<dbReference type="RefSeq" id="WP_278012212.1">
    <property type="nucleotide sequence ID" value="NZ_CP121208.1"/>
</dbReference>
<organism evidence="5 6">
    <name type="scientific">Arcanobacterium canis</name>
    <dbReference type="NCBI Taxonomy" id="999183"/>
    <lineage>
        <taxon>Bacteria</taxon>
        <taxon>Bacillati</taxon>
        <taxon>Actinomycetota</taxon>
        <taxon>Actinomycetes</taxon>
        <taxon>Actinomycetales</taxon>
        <taxon>Actinomycetaceae</taxon>
        <taxon>Arcanobacterium</taxon>
    </lineage>
</organism>
<dbReference type="Proteomes" id="UP001215216">
    <property type="component" value="Chromosome"/>
</dbReference>
<keyword evidence="6" id="KW-1185">Reference proteome</keyword>
<feature type="domain" description="ABC transporter" evidence="4">
    <location>
        <begin position="2"/>
        <end position="239"/>
    </location>
</feature>
<dbReference type="InterPro" id="IPR017871">
    <property type="entry name" value="ABC_transporter-like_CS"/>
</dbReference>
<evidence type="ECO:0000256" key="2">
    <source>
        <dbReference type="ARBA" id="ARBA00022741"/>
    </source>
</evidence>
<proteinExistence type="predicted"/>
<gene>
    <name evidence="5" type="ORF">P7079_05100</name>
</gene>
<sequence length="249" mass="26654">MMHVIDVANLNVRLGATRILKDVSFDVTTGQTLAVLGANGSGKTTLIKTLVGIHPIESGSITLFGTSIQQRSHIDWGRIGYAPQRVTTTSGVPSTALETVMSGMTYGRHLLPQRGARAKALAALEQVGLAHRAGDSVQTFSGGQQQRVLIARALVKNPDLIVLDEPFAGVDSTSREKITTTLADARGRGATIVLILHELYDLESLIDSTLVLDDGRISSFTMSPDCEHLDEHANVAPHFRTPHMGGTVK</sequence>
<dbReference type="InterPro" id="IPR003593">
    <property type="entry name" value="AAA+_ATPase"/>
</dbReference>
<keyword evidence="3 5" id="KW-0067">ATP-binding</keyword>
<reference evidence="5 6" key="1">
    <citation type="submission" date="2023-03" db="EMBL/GenBank/DDBJ databases">
        <title>Complete genome of Arcanobacterium canis strain DSM 25104 isolated in 2010 from a canine otitis externa in Germany.</title>
        <authorList>
            <person name="Borowiak M."/>
            <person name="Kreitlow A."/>
            <person name="Malorny B."/>
            <person name="Laemmler C."/>
            <person name="Prenger-Berninghoff E."/>
            <person name="Ploetz M."/>
            <person name="Abdulmawjood A."/>
        </authorList>
    </citation>
    <scope>NUCLEOTIDE SEQUENCE [LARGE SCALE GENOMIC DNA]</scope>
    <source>
        <strain evidence="5 6">DSM 25104</strain>
    </source>
</reference>
<keyword evidence="2" id="KW-0547">Nucleotide-binding</keyword>
<dbReference type="SUPFAM" id="SSF52540">
    <property type="entry name" value="P-loop containing nucleoside triphosphate hydrolases"/>
    <property type="match status" value="1"/>
</dbReference>
<dbReference type="SMART" id="SM00382">
    <property type="entry name" value="AAA"/>
    <property type="match status" value="1"/>
</dbReference>